<dbReference type="Proteomes" id="UP001174347">
    <property type="component" value="Unassembled WGS sequence"/>
</dbReference>
<evidence type="ECO:0000256" key="1">
    <source>
        <dbReference type="SAM" id="MobiDB-lite"/>
    </source>
</evidence>
<feature type="region of interest" description="Disordered" evidence="1">
    <location>
        <begin position="155"/>
        <end position="248"/>
    </location>
</feature>
<evidence type="ECO:0000313" key="3">
    <source>
        <dbReference type="EMBL" id="MDN8619816.1"/>
    </source>
</evidence>
<comment type="caution">
    <text evidence="3">The sequence shown here is derived from an EMBL/GenBank/DDBJ whole genome shotgun (WGS) entry which is preliminary data.</text>
</comment>
<keyword evidence="2" id="KW-1133">Transmembrane helix</keyword>
<keyword evidence="2" id="KW-0472">Membrane</keyword>
<organism evidence="3 4">
    <name type="scientific">Corynebacterium kefirresidentii</name>
    <dbReference type="NCBI Taxonomy" id="1979527"/>
    <lineage>
        <taxon>Bacteria</taxon>
        <taxon>Bacillati</taxon>
        <taxon>Actinomycetota</taxon>
        <taxon>Actinomycetes</taxon>
        <taxon>Mycobacteriales</taxon>
        <taxon>Corynebacteriaceae</taxon>
        <taxon>Corynebacterium</taxon>
    </lineage>
</organism>
<protein>
    <submittedName>
        <fullName evidence="3">Uncharacterized protein</fullName>
    </submittedName>
</protein>
<accession>A0ABT8Q398</accession>
<dbReference type="EMBL" id="JAUKFM010000003">
    <property type="protein sequence ID" value="MDN8619816.1"/>
    <property type="molecule type" value="Genomic_DNA"/>
</dbReference>
<evidence type="ECO:0000256" key="2">
    <source>
        <dbReference type="SAM" id="Phobius"/>
    </source>
</evidence>
<feature type="transmembrane region" description="Helical" evidence="2">
    <location>
        <begin position="126"/>
        <end position="149"/>
    </location>
</feature>
<feature type="compositionally biased region" description="Low complexity" evidence="1">
    <location>
        <begin position="69"/>
        <end position="104"/>
    </location>
</feature>
<keyword evidence="2" id="KW-0812">Transmembrane</keyword>
<feature type="compositionally biased region" description="Basic and acidic residues" evidence="1">
    <location>
        <begin position="1"/>
        <end position="12"/>
    </location>
</feature>
<name>A0ABT8Q398_9CORY</name>
<sequence length="248" mass="26956">MTTKGPHGDNNETRSWSSPADDATRQIGRVPDNAAGPSRDQARREHPKQYFPGEQQTQNETRQFDAAAGYQQGYGQQQSYGQNYQQPAGQAYGQQYAQQPEYEPVPSNYDPDQPEKRKKKGGGGGAMVGVFAAIAVLAVLAAAVLFFLWRNAADEADKPEPEPVTETLTTQVPTTVTQTNEPDTQDENSNKLPKLPDFQNELPSDIPTELPSDLQDQLDRGGDVDVEGLLNDLLGGGGQPADQQGTQN</sequence>
<feature type="compositionally biased region" description="Low complexity" evidence="1">
    <location>
        <begin position="164"/>
        <end position="179"/>
    </location>
</feature>
<proteinExistence type="predicted"/>
<evidence type="ECO:0000313" key="4">
    <source>
        <dbReference type="Proteomes" id="UP001174347"/>
    </source>
</evidence>
<gene>
    <name evidence="3" type="ORF">Q0N36_04365</name>
</gene>
<keyword evidence="4" id="KW-1185">Reference proteome</keyword>
<reference evidence="3" key="1">
    <citation type="submission" date="2023-07" db="EMBL/GenBank/DDBJ databases">
        <title>Insights into the diversity of cutaneous corynebacteria.</title>
        <authorList>
            <person name="Bruggemann H."/>
            <person name="Poehlein A."/>
        </authorList>
    </citation>
    <scope>NUCLEOTIDE SEQUENCE</scope>
    <source>
        <strain evidence="3">P7_F1</strain>
    </source>
</reference>
<dbReference type="RefSeq" id="WP_239208770.1">
    <property type="nucleotide sequence ID" value="NZ_CP175785.1"/>
</dbReference>
<feature type="region of interest" description="Disordered" evidence="1">
    <location>
        <begin position="1"/>
        <end position="124"/>
    </location>
</feature>